<organism evidence="1 2">
    <name type="scientific">Chrysosporum bergii ANA360D</name>
    <dbReference type="NCBI Taxonomy" id="617107"/>
    <lineage>
        <taxon>Bacteria</taxon>
        <taxon>Bacillati</taxon>
        <taxon>Cyanobacteriota</taxon>
        <taxon>Cyanophyceae</taxon>
        <taxon>Nostocales</taxon>
        <taxon>Nodulariaceae</taxon>
        <taxon>Chrysosporum</taxon>
    </lineage>
</organism>
<comment type="caution">
    <text evidence="1">The sequence shown here is derived from an EMBL/GenBank/DDBJ whole genome shotgun (WGS) entry which is preliminary data.</text>
</comment>
<protein>
    <submittedName>
        <fullName evidence="1">Uncharacterized protein</fullName>
    </submittedName>
</protein>
<gene>
    <name evidence="1" type="ORF">NWP17_06155</name>
</gene>
<evidence type="ECO:0000313" key="2">
    <source>
        <dbReference type="Proteomes" id="UP001159387"/>
    </source>
</evidence>
<dbReference type="Proteomes" id="UP001159387">
    <property type="component" value="Unassembled WGS sequence"/>
</dbReference>
<keyword evidence="2" id="KW-1185">Reference proteome</keyword>
<reference evidence="1 2" key="1">
    <citation type="journal article" date="2023" name="J. Phycol.">
        <title>Chrysosporum ovalisporum is synonymous with the true-branching cyanobacterium Umezakia natans (Nostocales/Aphanizomenonaceae).</title>
        <authorList>
            <person name="McGregor G.B."/>
            <person name="Sendall B.C."/>
            <person name="Niiyama Y."/>
            <person name="Tuji A."/>
            <person name="Willis A."/>
        </authorList>
    </citation>
    <scope>NUCLEOTIDE SEQUENCE [LARGE SCALE GENOMIC DNA]</scope>
    <source>
        <strain evidence="1 2">ANA360D</strain>
    </source>
</reference>
<dbReference type="EMBL" id="JANQDH010000041">
    <property type="protein sequence ID" value="MDH6060021.1"/>
    <property type="molecule type" value="Genomic_DNA"/>
</dbReference>
<proteinExistence type="predicted"/>
<evidence type="ECO:0000313" key="1">
    <source>
        <dbReference type="EMBL" id="MDH6060021.1"/>
    </source>
</evidence>
<name>A0AA43GRI2_9CYAN</name>
<dbReference type="RefSeq" id="WP_280654033.1">
    <property type="nucleotide sequence ID" value="NZ_JANQDH010000041.1"/>
</dbReference>
<dbReference type="AlphaFoldDB" id="A0AA43GRI2"/>
<sequence>MNTKPFTQKNILSSIQVACKTLIILILSLLLIAPTPAWALDYNGTLQSYVSKVKVELDGVVTSIQKLPSLSYDNGKNALADIDNKLEKIKNDAGQDAAYFQKLSDQLQLEYQTNPNTVAETLPINLNDQELEDYKFIINFNLFPRRDQRRKYLQIVERVTSQSTAPPNLPQNIWDNANTIQRLSFYEQSIKLHYVPRLVVLTNKISKLSDQLEKRINLATQKFGNVKEYADALNSFSDPDVLTEITELNTSLAKLTENLAIAA</sequence>
<accession>A0AA43GRI2</accession>